<evidence type="ECO:0000259" key="7">
    <source>
        <dbReference type="PROSITE" id="PS50011"/>
    </source>
</evidence>
<proteinExistence type="predicted"/>
<organism evidence="8 9">
    <name type="scientific">Streptomyces flavochromogenes</name>
    <dbReference type="NCBI Taxonomy" id="68199"/>
    <lineage>
        <taxon>Bacteria</taxon>
        <taxon>Bacillati</taxon>
        <taxon>Actinomycetota</taxon>
        <taxon>Actinomycetes</taxon>
        <taxon>Kitasatosporales</taxon>
        <taxon>Streptomycetaceae</taxon>
        <taxon>Streptomyces</taxon>
    </lineage>
</organism>
<dbReference type="Gene3D" id="3.30.200.20">
    <property type="entry name" value="Phosphorylase Kinase, domain 1"/>
    <property type="match status" value="1"/>
</dbReference>
<keyword evidence="9" id="KW-1185">Reference proteome</keyword>
<dbReference type="SMART" id="SM00220">
    <property type="entry name" value="S_TKc"/>
    <property type="match status" value="1"/>
</dbReference>
<dbReference type="PROSITE" id="PS00108">
    <property type="entry name" value="PROTEIN_KINASE_ST"/>
    <property type="match status" value="1"/>
</dbReference>
<evidence type="ECO:0000256" key="3">
    <source>
        <dbReference type="ARBA" id="ARBA00022777"/>
    </source>
</evidence>
<dbReference type="PROSITE" id="PS00107">
    <property type="entry name" value="PROTEIN_KINASE_ATP"/>
    <property type="match status" value="1"/>
</dbReference>
<gene>
    <name evidence="8" type="ORF">ACFY8C_17340</name>
</gene>
<feature type="region of interest" description="Disordered" evidence="6">
    <location>
        <begin position="393"/>
        <end position="419"/>
    </location>
</feature>
<evidence type="ECO:0000256" key="4">
    <source>
        <dbReference type="ARBA" id="ARBA00022840"/>
    </source>
</evidence>
<dbReference type="Proteomes" id="UP001602370">
    <property type="component" value="Unassembled WGS sequence"/>
</dbReference>
<protein>
    <submittedName>
        <fullName evidence="8">Serine/threonine-protein kinase</fullName>
        <ecNumber evidence="8">2.7.11.1</ecNumber>
    </submittedName>
</protein>
<dbReference type="CDD" id="cd14014">
    <property type="entry name" value="STKc_PknB_like"/>
    <property type="match status" value="1"/>
</dbReference>
<reference evidence="8 9" key="1">
    <citation type="submission" date="2024-10" db="EMBL/GenBank/DDBJ databases">
        <title>The Natural Products Discovery Center: Release of the First 8490 Sequenced Strains for Exploring Actinobacteria Biosynthetic Diversity.</title>
        <authorList>
            <person name="Kalkreuter E."/>
            <person name="Kautsar S.A."/>
            <person name="Yang D."/>
            <person name="Bader C.D."/>
            <person name="Teijaro C.N."/>
            <person name="Fluegel L."/>
            <person name="Davis C.M."/>
            <person name="Simpson J.R."/>
            <person name="Lauterbach L."/>
            <person name="Steele A.D."/>
            <person name="Gui C."/>
            <person name="Meng S."/>
            <person name="Li G."/>
            <person name="Viehrig K."/>
            <person name="Ye F."/>
            <person name="Su P."/>
            <person name="Kiefer A.F."/>
            <person name="Nichols A."/>
            <person name="Cepeda A.J."/>
            <person name="Yan W."/>
            <person name="Fan B."/>
            <person name="Jiang Y."/>
            <person name="Adhikari A."/>
            <person name="Zheng C.-J."/>
            <person name="Schuster L."/>
            <person name="Cowan T.M."/>
            <person name="Smanski M.J."/>
            <person name="Chevrette M.G."/>
            <person name="De Carvalho L.P.S."/>
            <person name="Shen B."/>
        </authorList>
    </citation>
    <scope>NUCLEOTIDE SEQUENCE [LARGE SCALE GENOMIC DNA]</scope>
    <source>
        <strain evidence="8 9">NPDC012605</strain>
    </source>
</reference>
<dbReference type="Gene3D" id="1.10.510.10">
    <property type="entry name" value="Transferase(Phosphotransferase) domain 1"/>
    <property type="match status" value="1"/>
</dbReference>
<dbReference type="SUPFAM" id="SSF56112">
    <property type="entry name" value="Protein kinase-like (PK-like)"/>
    <property type="match status" value="1"/>
</dbReference>
<dbReference type="GO" id="GO:0004674">
    <property type="term" value="F:protein serine/threonine kinase activity"/>
    <property type="evidence" value="ECO:0007669"/>
    <property type="project" value="UniProtKB-EC"/>
</dbReference>
<feature type="compositionally biased region" description="Pro residues" evidence="6">
    <location>
        <begin position="284"/>
        <end position="296"/>
    </location>
</feature>
<dbReference type="PANTHER" id="PTHR43289">
    <property type="entry name" value="MITOGEN-ACTIVATED PROTEIN KINASE KINASE KINASE 20-RELATED"/>
    <property type="match status" value="1"/>
</dbReference>
<dbReference type="InterPro" id="IPR011009">
    <property type="entry name" value="Kinase-like_dom_sf"/>
</dbReference>
<feature type="binding site" evidence="5">
    <location>
        <position position="41"/>
    </location>
    <ligand>
        <name>ATP</name>
        <dbReference type="ChEBI" id="CHEBI:30616"/>
    </ligand>
</feature>
<dbReference type="PANTHER" id="PTHR43289:SF34">
    <property type="entry name" value="SERINE_THREONINE-PROTEIN KINASE YBDM-RELATED"/>
    <property type="match status" value="1"/>
</dbReference>
<dbReference type="InterPro" id="IPR000719">
    <property type="entry name" value="Prot_kinase_dom"/>
</dbReference>
<evidence type="ECO:0000256" key="1">
    <source>
        <dbReference type="ARBA" id="ARBA00022679"/>
    </source>
</evidence>
<feature type="compositionally biased region" description="Low complexity" evidence="6">
    <location>
        <begin position="267"/>
        <end position="283"/>
    </location>
</feature>
<dbReference type="InterPro" id="IPR017441">
    <property type="entry name" value="Protein_kinase_ATP_BS"/>
</dbReference>
<feature type="domain" description="Protein kinase" evidence="7">
    <location>
        <begin position="13"/>
        <end position="278"/>
    </location>
</feature>
<keyword evidence="3 8" id="KW-0418">Kinase</keyword>
<keyword evidence="1 8" id="KW-0808">Transferase</keyword>
<dbReference type="RefSeq" id="WP_388307767.1">
    <property type="nucleotide sequence ID" value="NZ_JBIBDZ010000004.1"/>
</dbReference>
<evidence type="ECO:0000313" key="9">
    <source>
        <dbReference type="Proteomes" id="UP001602370"/>
    </source>
</evidence>
<feature type="region of interest" description="Disordered" evidence="6">
    <location>
        <begin position="267"/>
        <end position="304"/>
    </location>
</feature>
<keyword evidence="4 5" id="KW-0067">ATP-binding</keyword>
<dbReference type="EC" id="2.7.11.1" evidence="8"/>
<dbReference type="InterPro" id="IPR008271">
    <property type="entry name" value="Ser/Thr_kinase_AS"/>
</dbReference>
<dbReference type="EMBL" id="JBIBDZ010000004">
    <property type="protein sequence ID" value="MFF5920079.1"/>
    <property type="molecule type" value="Genomic_DNA"/>
</dbReference>
<comment type="caution">
    <text evidence="8">The sequence shown here is derived from an EMBL/GenBank/DDBJ whole genome shotgun (WGS) entry which is preliminary data.</text>
</comment>
<evidence type="ECO:0000256" key="5">
    <source>
        <dbReference type="PROSITE-ProRule" id="PRU10141"/>
    </source>
</evidence>
<evidence type="ECO:0000256" key="6">
    <source>
        <dbReference type="SAM" id="MobiDB-lite"/>
    </source>
</evidence>
<keyword evidence="2 5" id="KW-0547">Nucleotide-binding</keyword>
<dbReference type="PROSITE" id="PS50011">
    <property type="entry name" value="PROTEIN_KINASE_DOM"/>
    <property type="match status" value="1"/>
</dbReference>
<sequence length="536" mass="54669">MDGVDLPERIGDYAVERELGSGGMGTVYLARSRGGRTVAVKVARPELAADPHFRARFRAEVDAARRVGGFHTAQVVDADPDAAAPWLATAYIAGPTLSGLLAEHGPMDEARLRLLGAALAEALRAIHACGLIHRDLKPGNIIMADDGPRVLDFGISRALEATRLTFTGAAFGTPGFLAPEQAQGLEVGGAADVFALGAVLVAAAGGQPFGEGTPVILMYRAVHEPADLSALPEGIRPVVAACLAKDPAQRPTPGRLLDLLAPGTAAKPAADAAAHPPTQASPAAPSPSSAPAPAPTPTAVSAAAPTAGDIADAATVGAAPHAAARGGESPAGKTPTGRILAGVAGALLVLGATGYGIHAAGGPGWGSNASFPPATHELVLPESMVDGAYGRNIENRLPADPQSDDGGRKGSTHYSADYTVTSTGTEKGVTFRTVEVYGSSGRYTDPESDRDSLMRAMTVTGSETVDDPPRTIRVPGADVDFRCETVDGKTVCGWGDANTTVAIEFTPSATLEVAAAETRKIRDEIRRPIATPTASP</sequence>
<name>A0ABW6XRE8_9ACTN</name>
<evidence type="ECO:0000256" key="2">
    <source>
        <dbReference type="ARBA" id="ARBA00022741"/>
    </source>
</evidence>
<evidence type="ECO:0000313" key="8">
    <source>
        <dbReference type="EMBL" id="MFF5920079.1"/>
    </source>
</evidence>
<dbReference type="Pfam" id="PF00069">
    <property type="entry name" value="Pkinase"/>
    <property type="match status" value="1"/>
</dbReference>
<accession>A0ABW6XRE8</accession>